<sequence length="448" mass="49186">MHPLQHPNAAIDALLNTPVGNVPDGSYLVVFTGAGPASRRVTVPITPVDKNKTVSRLLEHLNIALQSIADIKIASKPEGRITVEDGAVDLGILGQSVKVPLRYISSTDKSSINSILRQMGQQLGRMLQEANIPHQQLTLQTTFTKHDGSTFSVETPLGPTENVEQMLSNLTLWALVPKEAQQEHIKHVSMSVQAIGSHAPMQMGSRPPSPQSPAGMMLPTEKTWGTLPGSPASNVPGFFIQGPRGERINLGDVRSQPLRVFLRNLVSPIHSWCRAFWGTQTPEGCIPKTEFPYYVVMSTELGQIPVPEGKNCLVVLRLDPNEFEVEYLFHEPPLQQTFKGGRKAFHSYTIELDAAKSPLRSLIEKAIGWSKVSSAQSCLVTNPRVPFSCDDPLPIDPETDTLEKVASNSRFVVVRTRSAAAEQTAAFIQKIPFLARINRIQHLGRDSQ</sequence>
<dbReference type="AlphaFoldDB" id="U6KY11"/>
<dbReference type="GeneID" id="25255400"/>
<evidence type="ECO:0000313" key="2">
    <source>
        <dbReference type="Proteomes" id="UP000030747"/>
    </source>
</evidence>
<dbReference type="VEuPathDB" id="ToxoDB:ETH_00031655"/>
<organism evidence="1 2">
    <name type="scientific">Eimeria tenella</name>
    <name type="common">Coccidian parasite</name>
    <dbReference type="NCBI Taxonomy" id="5802"/>
    <lineage>
        <taxon>Eukaryota</taxon>
        <taxon>Sar</taxon>
        <taxon>Alveolata</taxon>
        <taxon>Apicomplexa</taxon>
        <taxon>Conoidasida</taxon>
        <taxon>Coccidia</taxon>
        <taxon>Eucoccidiorida</taxon>
        <taxon>Eimeriorina</taxon>
        <taxon>Eimeriidae</taxon>
        <taxon>Eimeria</taxon>
    </lineage>
</organism>
<dbReference type="OrthoDB" id="10500766at2759"/>
<evidence type="ECO:0000313" key="1">
    <source>
        <dbReference type="EMBL" id="CDJ43032.1"/>
    </source>
</evidence>
<dbReference type="EMBL" id="HG675748">
    <property type="protein sequence ID" value="CDJ43032.1"/>
    <property type="molecule type" value="Genomic_DNA"/>
</dbReference>
<dbReference type="RefSeq" id="XP_013233782.1">
    <property type="nucleotide sequence ID" value="XM_013378328.1"/>
</dbReference>
<protein>
    <submittedName>
        <fullName evidence="1">Uncharacterized protein</fullName>
    </submittedName>
</protein>
<dbReference type="Proteomes" id="UP000030747">
    <property type="component" value="Unassembled WGS sequence"/>
</dbReference>
<reference evidence="1" key="2">
    <citation type="submission" date="2013-10" db="EMBL/GenBank/DDBJ databases">
        <authorList>
            <person name="Aslett M."/>
        </authorList>
    </citation>
    <scope>NUCLEOTIDE SEQUENCE [LARGE SCALE GENOMIC DNA]</scope>
    <source>
        <strain evidence="1">Houghton</strain>
    </source>
</reference>
<gene>
    <name evidence="1" type="ORF">ETH_00031655</name>
</gene>
<keyword evidence="2" id="KW-1185">Reference proteome</keyword>
<reference evidence="1" key="1">
    <citation type="submission" date="2013-10" db="EMBL/GenBank/DDBJ databases">
        <title>Genomic analysis of the causative agents of coccidiosis in chickens.</title>
        <authorList>
            <person name="Reid A.J."/>
            <person name="Blake D."/>
            <person name="Billington K."/>
            <person name="Browne H."/>
            <person name="Dunn M."/>
            <person name="Hung S."/>
            <person name="Kawahara F."/>
            <person name="Miranda-Saavedra D."/>
            <person name="Mourier T."/>
            <person name="Nagra H."/>
            <person name="Otto T.D."/>
            <person name="Rawlings N."/>
            <person name="Sanchez A."/>
            <person name="Sanders M."/>
            <person name="Subramaniam C."/>
            <person name="Tay Y."/>
            <person name="Dear P."/>
            <person name="Doerig C."/>
            <person name="Gruber A."/>
            <person name="Parkinson J."/>
            <person name="Shirley M."/>
            <person name="Wan K.L."/>
            <person name="Berriman M."/>
            <person name="Tomley F."/>
            <person name="Pain A."/>
        </authorList>
    </citation>
    <scope>NUCLEOTIDE SEQUENCE [LARGE SCALE GENOMIC DNA]</scope>
    <source>
        <strain evidence="1">Houghton</strain>
    </source>
</reference>
<dbReference type="VEuPathDB" id="ToxoDB:ETH2_1582900"/>
<proteinExistence type="predicted"/>
<name>U6KY11_EIMTE</name>
<accession>U6KY11</accession>